<dbReference type="InParanoid" id="E2BQC6"/>
<dbReference type="InterPro" id="IPR043504">
    <property type="entry name" value="Peptidase_S1_PA_chymotrypsin"/>
</dbReference>
<proteinExistence type="predicted"/>
<dbReference type="SUPFAM" id="SSF50494">
    <property type="entry name" value="Trypsin-like serine proteases"/>
    <property type="match status" value="1"/>
</dbReference>
<dbReference type="OrthoDB" id="6380398at2759"/>
<dbReference type="Pfam" id="PF00431">
    <property type="entry name" value="CUB"/>
    <property type="match status" value="1"/>
</dbReference>
<reference evidence="5 6" key="1">
    <citation type="journal article" date="2010" name="Science">
        <title>Genomic comparison of the ants Camponotus floridanus and Harpegnathos saltator.</title>
        <authorList>
            <person name="Bonasio R."/>
            <person name="Zhang G."/>
            <person name="Ye C."/>
            <person name="Mutti N.S."/>
            <person name="Fang X."/>
            <person name="Qin N."/>
            <person name="Donahue G."/>
            <person name="Yang P."/>
            <person name="Li Q."/>
            <person name="Li C."/>
            <person name="Zhang P."/>
            <person name="Huang Z."/>
            <person name="Berger S.L."/>
            <person name="Reinberg D."/>
            <person name="Wang J."/>
            <person name="Liebig J."/>
        </authorList>
    </citation>
    <scope>NUCLEOTIDE SEQUENCE [LARGE SCALE GENOMIC DNA]</scope>
    <source>
        <strain evidence="5 6">R22 G/1</strain>
    </source>
</reference>
<protein>
    <submittedName>
        <fullName evidence="5">Ovochymase-2</fullName>
    </submittedName>
</protein>
<dbReference type="PANTHER" id="PTHR24252:SF7">
    <property type="entry name" value="HYALIN"/>
    <property type="match status" value="1"/>
</dbReference>
<dbReference type="Pfam" id="PF00089">
    <property type="entry name" value="Trypsin"/>
    <property type="match status" value="1"/>
</dbReference>
<dbReference type="PROSITE" id="PS00134">
    <property type="entry name" value="TRYPSIN_HIS"/>
    <property type="match status" value="1"/>
</dbReference>
<keyword evidence="3" id="KW-0732">Signal</keyword>
<sequence>LVKVVTFGLLLSFLTLSEAQSDCNYFQNMEPGESYYIYNPMYPNSYPRGSYCTWKANSPYTIKLNCEVNMSTDCSGDNLSVQFGARRKINRYCGNDTFIDEGPNVTITFNSQNDTQGGKFLCEIRAEKPSHECRCSWKNRVPIVDGNETGVNEFPMMAGLVDVMDKRIYCGATIISTQHVITAAHCVERKNLGELGVVVGDHDTSTG</sequence>
<feature type="chain" id="PRO_5003157407" evidence="3">
    <location>
        <begin position="20"/>
        <end position="207"/>
    </location>
</feature>
<dbReference type="PANTHER" id="PTHR24252">
    <property type="entry name" value="ACROSIN-RELATED"/>
    <property type="match status" value="1"/>
</dbReference>
<evidence type="ECO:0000313" key="6">
    <source>
        <dbReference type="Proteomes" id="UP000008237"/>
    </source>
</evidence>
<feature type="domain" description="CUB" evidence="4">
    <location>
        <begin position="23"/>
        <end position="127"/>
    </location>
</feature>
<dbReference type="OMA" id="PSHECRC"/>
<dbReference type="GO" id="GO:0004252">
    <property type="term" value="F:serine-type endopeptidase activity"/>
    <property type="evidence" value="ECO:0007669"/>
    <property type="project" value="InterPro"/>
</dbReference>
<keyword evidence="6" id="KW-1185">Reference proteome</keyword>
<dbReference type="STRING" id="610380.E2BQC6"/>
<comment type="caution">
    <text evidence="2">Lacks conserved residue(s) required for the propagation of feature annotation.</text>
</comment>
<evidence type="ECO:0000313" key="5">
    <source>
        <dbReference type="EMBL" id="EFN82104.1"/>
    </source>
</evidence>
<dbReference type="GO" id="GO:0006508">
    <property type="term" value="P:proteolysis"/>
    <property type="evidence" value="ECO:0007669"/>
    <property type="project" value="InterPro"/>
</dbReference>
<evidence type="ECO:0000256" key="3">
    <source>
        <dbReference type="SAM" id="SignalP"/>
    </source>
</evidence>
<dbReference type="EMBL" id="GL449731">
    <property type="protein sequence ID" value="EFN82104.1"/>
    <property type="molecule type" value="Genomic_DNA"/>
</dbReference>
<gene>
    <name evidence="5" type="ORF">EAI_07568</name>
</gene>
<feature type="non-terminal residue" evidence="5">
    <location>
        <position position="207"/>
    </location>
</feature>
<dbReference type="CDD" id="cd00041">
    <property type="entry name" value="CUB"/>
    <property type="match status" value="1"/>
</dbReference>
<name>E2BQC6_HARSA</name>
<evidence type="ECO:0000256" key="2">
    <source>
        <dbReference type="PROSITE-ProRule" id="PRU00059"/>
    </source>
</evidence>
<evidence type="ECO:0000259" key="4">
    <source>
        <dbReference type="PROSITE" id="PS01180"/>
    </source>
</evidence>
<organism evidence="6">
    <name type="scientific">Harpegnathos saltator</name>
    <name type="common">Jerdon's jumping ant</name>
    <dbReference type="NCBI Taxonomy" id="610380"/>
    <lineage>
        <taxon>Eukaryota</taxon>
        <taxon>Metazoa</taxon>
        <taxon>Ecdysozoa</taxon>
        <taxon>Arthropoda</taxon>
        <taxon>Hexapoda</taxon>
        <taxon>Insecta</taxon>
        <taxon>Pterygota</taxon>
        <taxon>Neoptera</taxon>
        <taxon>Endopterygota</taxon>
        <taxon>Hymenoptera</taxon>
        <taxon>Apocrita</taxon>
        <taxon>Aculeata</taxon>
        <taxon>Formicoidea</taxon>
        <taxon>Formicidae</taxon>
        <taxon>Ponerinae</taxon>
        <taxon>Ponerini</taxon>
        <taxon>Harpegnathos</taxon>
    </lineage>
</organism>
<dbReference type="InterPro" id="IPR009003">
    <property type="entry name" value="Peptidase_S1_PA"/>
</dbReference>
<dbReference type="InterPro" id="IPR001254">
    <property type="entry name" value="Trypsin_dom"/>
</dbReference>
<evidence type="ECO:0000256" key="1">
    <source>
        <dbReference type="ARBA" id="ARBA00023157"/>
    </source>
</evidence>
<dbReference type="InterPro" id="IPR035914">
    <property type="entry name" value="Sperma_CUB_dom_sf"/>
</dbReference>
<accession>E2BQC6</accession>
<keyword evidence="1" id="KW-1015">Disulfide bond</keyword>
<dbReference type="AlphaFoldDB" id="E2BQC6"/>
<dbReference type="SUPFAM" id="SSF49854">
    <property type="entry name" value="Spermadhesin, CUB domain"/>
    <property type="match status" value="1"/>
</dbReference>
<dbReference type="MEROPS" id="S01.492"/>
<dbReference type="PROSITE" id="PS01180">
    <property type="entry name" value="CUB"/>
    <property type="match status" value="1"/>
</dbReference>
<feature type="non-terminal residue" evidence="5">
    <location>
        <position position="1"/>
    </location>
</feature>
<dbReference type="InterPro" id="IPR018114">
    <property type="entry name" value="TRYPSIN_HIS"/>
</dbReference>
<dbReference type="Proteomes" id="UP000008237">
    <property type="component" value="Unassembled WGS sequence"/>
</dbReference>
<feature type="signal peptide" evidence="3">
    <location>
        <begin position="1"/>
        <end position="19"/>
    </location>
</feature>
<dbReference type="Gene3D" id="2.40.10.10">
    <property type="entry name" value="Trypsin-like serine proteases"/>
    <property type="match status" value="1"/>
</dbReference>
<dbReference type="Gene3D" id="2.60.120.290">
    <property type="entry name" value="Spermadhesin, CUB domain"/>
    <property type="match status" value="1"/>
</dbReference>
<dbReference type="InterPro" id="IPR000859">
    <property type="entry name" value="CUB_dom"/>
</dbReference>